<dbReference type="InterPro" id="IPR052156">
    <property type="entry name" value="BCAA_Transport_ATP-bd_LivF"/>
</dbReference>
<dbReference type="KEGG" id="fwa:DCMF_26865"/>
<keyword evidence="8" id="KW-1185">Reference proteome</keyword>
<dbReference type="SMART" id="SM00382">
    <property type="entry name" value="AAA"/>
    <property type="match status" value="1"/>
</dbReference>
<evidence type="ECO:0000256" key="5">
    <source>
        <dbReference type="ARBA" id="ARBA00022970"/>
    </source>
</evidence>
<gene>
    <name evidence="7" type="primary">livF</name>
    <name evidence="7" type="ORF">DCMF_26865</name>
</gene>
<organism evidence="7 8">
    <name type="scientific">Formimonas warabiya</name>
    <dbReference type="NCBI Taxonomy" id="1761012"/>
    <lineage>
        <taxon>Bacteria</taxon>
        <taxon>Bacillati</taxon>
        <taxon>Bacillota</taxon>
        <taxon>Clostridia</taxon>
        <taxon>Eubacteriales</taxon>
        <taxon>Peptococcaceae</taxon>
        <taxon>Candidatus Formimonas</taxon>
    </lineage>
</organism>
<dbReference type="GO" id="GO:0015807">
    <property type="term" value="P:L-amino acid transport"/>
    <property type="evidence" value="ECO:0007669"/>
    <property type="project" value="TreeGrafter"/>
</dbReference>
<keyword evidence="4 7" id="KW-0067">ATP-binding</keyword>
<proteinExistence type="inferred from homology"/>
<keyword evidence="5" id="KW-0029">Amino-acid transport</keyword>
<evidence type="ECO:0000313" key="7">
    <source>
        <dbReference type="EMBL" id="ATW28936.1"/>
    </source>
</evidence>
<dbReference type="EMBL" id="CP017634">
    <property type="protein sequence ID" value="ATW28936.1"/>
    <property type="molecule type" value="Genomic_DNA"/>
</dbReference>
<dbReference type="AlphaFoldDB" id="A0A3G1L2C6"/>
<feature type="domain" description="ABC transporter" evidence="6">
    <location>
        <begin position="1"/>
        <end position="233"/>
    </location>
</feature>
<keyword evidence="3" id="KW-0547">Nucleotide-binding</keyword>
<dbReference type="PROSITE" id="PS00211">
    <property type="entry name" value="ABC_TRANSPORTER_1"/>
    <property type="match status" value="1"/>
</dbReference>
<comment type="similarity">
    <text evidence="1">Belongs to the ABC transporter superfamily.</text>
</comment>
<dbReference type="PANTHER" id="PTHR43820:SF4">
    <property type="entry name" value="HIGH-AFFINITY BRANCHED-CHAIN AMINO ACID TRANSPORT ATP-BINDING PROTEIN LIVF"/>
    <property type="match status" value="1"/>
</dbReference>
<evidence type="ECO:0000313" key="8">
    <source>
        <dbReference type="Proteomes" id="UP000323521"/>
    </source>
</evidence>
<evidence type="ECO:0000256" key="1">
    <source>
        <dbReference type="ARBA" id="ARBA00005417"/>
    </source>
</evidence>
<dbReference type="InterPro" id="IPR017871">
    <property type="entry name" value="ABC_transporter-like_CS"/>
</dbReference>
<protein>
    <submittedName>
        <fullName evidence="7">Branched-chain amino acid ABC transporter ATP-binding protein</fullName>
    </submittedName>
</protein>
<sequence length="237" mass="25938">MKLSNVDAGYGKLGVLWDISLEVDAGEFVAIVGPNGVGKTTTMRTIAGIVKPTKGEINFMGKRIDGLPAQQVTRLGISYVTDEGNLFSGMTVMQNLLLGAYIIKDKEKVKETLCKVFDLFPRLEERKKQFAGTLSGGERKMLAIARGLMSDPKLMLVDEPSLGLAPKLVLAVFETLKELTKRGVTILLVEQNVNTTLKIVDRVYVIEQGQIIQEGSSQELRENEHIKKAYLGIGEAG</sequence>
<dbReference type="SUPFAM" id="SSF52540">
    <property type="entry name" value="P-loop containing nucleoside triphosphate hydrolases"/>
    <property type="match status" value="1"/>
</dbReference>
<dbReference type="GO" id="GO:0016887">
    <property type="term" value="F:ATP hydrolysis activity"/>
    <property type="evidence" value="ECO:0007669"/>
    <property type="project" value="InterPro"/>
</dbReference>
<evidence type="ECO:0000256" key="4">
    <source>
        <dbReference type="ARBA" id="ARBA00022840"/>
    </source>
</evidence>
<evidence type="ECO:0000259" key="6">
    <source>
        <dbReference type="PROSITE" id="PS50893"/>
    </source>
</evidence>
<accession>A0A3G1L2C6</accession>
<dbReference type="InterPro" id="IPR003439">
    <property type="entry name" value="ABC_transporter-like_ATP-bd"/>
</dbReference>
<dbReference type="GO" id="GO:0015658">
    <property type="term" value="F:branched-chain amino acid transmembrane transporter activity"/>
    <property type="evidence" value="ECO:0007669"/>
    <property type="project" value="TreeGrafter"/>
</dbReference>
<dbReference type="CDD" id="cd03224">
    <property type="entry name" value="ABC_TM1139_LivF_branched"/>
    <property type="match status" value="1"/>
</dbReference>
<dbReference type="Gene3D" id="3.40.50.300">
    <property type="entry name" value="P-loop containing nucleotide triphosphate hydrolases"/>
    <property type="match status" value="1"/>
</dbReference>
<evidence type="ECO:0000256" key="3">
    <source>
        <dbReference type="ARBA" id="ARBA00022741"/>
    </source>
</evidence>
<evidence type="ECO:0000256" key="2">
    <source>
        <dbReference type="ARBA" id="ARBA00022448"/>
    </source>
</evidence>
<dbReference type="InterPro" id="IPR027417">
    <property type="entry name" value="P-loop_NTPase"/>
</dbReference>
<reference evidence="7 8" key="1">
    <citation type="submission" date="2016-10" db="EMBL/GenBank/DDBJ databases">
        <title>Complete Genome Sequence of Peptococcaceae strain DCMF.</title>
        <authorList>
            <person name="Edwards R.J."/>
            <person name="Holland S.I."/>
            <person name="Deshpande N.P."/>
            <person name="Wong Y.K."/>
            <person name="Ertan H."/>
            <person name="Manefield M."/>
            <person name="Russell T.L."/>
            <person name="Lee M.J."/>
        </authorList>
    </citation>
    <scope>NUCLEOTIDE SEQUENCE [LARGE SCALE GENOMIC DNA]</scope>
    <source>
        <strain evidence="7 8">DCMF</strain>
    </source>
</reference>
<dbReference type="InterPro" id="IPR003593">
    <property type="entry name" value="AAA+_ATPase"/>
</dbReference>
<dbReference type="PROSITE" id="PS50893">
    <property type="entry name" value="ABC_TRANSPORTER_2"/>
    <property type="match status" value="1"/>
</dbReference>
<dbReference type="PANTHER" id="PTHR43820">
    <property type="entry name" value="HIGH-AFFINITY BRANCHED-CHAIN AMINO ACID TRANSPORT ATP-BINDING PROTEIN LIVF"/>
    <property type="match status" value="1"/>
</dbReference>
<keyword evidence="2" id="KW-0813">Transport</keyword>
<dbReference type="GO" id="GO:0005524">
    <property type="term" value="F:ATP binding"/>
    <property type="evidence" value="ECO:0007669"/>
    <property type="project" value="UniProtKB-KW"/>
</dbReference>
<dbReference type="Pfam" id="PF00005">
    <property type="entry name" value="ABC_tran"/>
    <property type="match status" value="1"/>
</dbReference>
<name>A0A3G1L2C6_FORW1</name>
<dbReference type="Proteomes" id="UP000323521">
    <property type="component" value="Chromosome"/>
</dbReference>